<dbReference type="Proteomes" id="UP000821865">
    <property type="component" value="Chromosome 3"/>
</dbReference>
<protein>
    <submittedName>
        <fullName evidence="1">Uncharacterized protein</fullName>
    </submittedName>
</protein>
<dbReference type="EMBL" id="CM023472">
    <property type="protein sequence ID" value="KAH7960772.1"/>
    <property type="molecule type" value="Genomic_DNA"/>
</dbReference>
<evidence type="ECO:0000313" key="1">
    <source>
        <dbReference type="EMBL" id="KAH7960772.1"/>
    </source>
</evidence>
<organism evidence="1 2">
    <name type="scientific">Dermacentor silvarum</name>
    <name type="common">Tick</name>
    <dbReference type="NCBI Taxonomy" id="543639"/>
    <lineage>
        <taxon>Eukaryota</taxon>
        <taxon>Metazoa</taxon>
        <taxon>Ecdysozoa</taxon>
        <taxon>Arthropoda</taxon>
        <taxon>Chelicerata</taxon>
        <taxon>Arachnida</taxon>
        <taxon>Acari</taxon>
        <taxon>Parasitiformes</taxon>
        <taxon>Ixodida</taxon>
        <taxon>Ixodoidea</taxon>
        <taxon>Ixodidae</taxon>
        <taxon>Rhipicephalinae</taxon>
        <taxon>Dermacentor</taxon>
    </lineage>
</organism>
<keyword evidence="2" id="KW-1185">Reference proteome</keyword>
<name>A0ACB8D8M1_DERSI</name>
<sequence>MSVSMHSDACDVYLCCAPIQHRNSASANVLSYFASSSRSVCGDSWEKHWLVIFDYGKAVVLICDADMDHAGDLTGRKYWKKRTVLKGTYSYKKHLGKHTVPEEHVEAVMRAMCDSGPYHLTKNNCQKWVKELLRRLGIETPSDERDAEAVVEEVVQPALNTGYAVALLYGAWVAAKFVLTRGRF</sequence>
<reference evidence="1" key="1">
    <citation type="submission" date="2020-05" db="EMBL/GenBank/DDBJ databases">
        <title>Large-scale comparative analyses of tick genomes elucidate their genetic diversity and vector capacities.</title>
        <authorList>
            <person name="Jia N."/>
            <person name="Wang J."/>
            <person name="Shi W."/>
            <person name="Du L."/>
            <person name="Sun Y."/>
            <person name="Zhan W."/>
            <person name="Jiang J."/>
            <person name="Wang Q."/>
            <person name="Zhang B."/>
            <person name="Ji P."/>
            <person name="Sakyi L.B."/>
            <person name="Cui X."/>
            <person name="Yuan T."/>
            <person name="Jiang B."/>
            <person name="Yang W."/>
            <person name="Lam T.T.-Y."/>
            <person name="Chang Q."/>
            <person name="Ding S."/>
            <person name="Wang X."/>
            <person name="Zhu J."/>
            <person name="Ruan X."/>
            <person name="Zhao L."/>
            <person name="Wei J."/>
            <person name="Que T."/>
            <person name="Du C."/>
            <person name="Cheng J."/>
            <person name="Dai P."/>
            <person name="Han X."/>
            <person name="Huang E."/>
            <person name="Gao Y."/>
            <person name="Liu J."/>
            <person name="Shao H."/>
            <person name="Ye R."/>
            <person name="Li L."/>
            <person name="Wei W."/>
            <person name="Wang X."/>
            <person name="Wang C."/>
            <person name="Yang T."/>
            <person name="Huo Q."/>
            <person name="Li W."/>
            <person name="Guo W."/>
            <person name="Chen H."/>
            <person name="Zhou L."/>
            <person name="Ni X."/>
            <person name="Tian J."/>
            <person name="Zhou Y."/>
            <person name="Sheng Y."/>
            <person name="Liu T."/>
            <person name="Pan Y."/>
            <person name="Xia L."/>
            <person name="Li J."/>
            <person name="Zhao F."/>
            <person name="Cao W."/>
        </authorList>
    </citation>
    <scope>NUCLEOTIDE SEQUENCE</scope>
    <source>
        <strain evidence="1">Dsil-2018</strain>
    </source>
</reference>
<evidence type="ECO:0000313" key="2">
    <source>
        <dbReference type="Proteomes" id="UP000821865"/>
    </source>
</evidence>
<proteinExistence type="predicted"/>
<comment type="caution">
    <text evidence="1">The sequence shown here is derived from an EMBL/GenBank/DDBJ whole genome shotgun (WGS) entry which is preliminary data.</text>
</comment>
<gene>
    <name evidence="1" type="ORF">HPB49_023304</name>
</gene>
<accession>A0ACB8D8M1</accession>